<comment type="catalytic activity">
    <reaction evidence="8">
        <text>L-threonyl-[protein] + ATP = O-phospho-L-threonyl-[protein] + ADP + H(+)</text>
        <dbReference type="Rhea" id="RHEA:46608"/>
        <dbReference type="Rhea" id="RHEA-COMP:11060"/>
        <dbReference type="Rhea" id="RHEA-COMP:11605"/>
        <dbReference type="ChEBI" id="CHEBI:15378"/>
        <dbReference type="ChEBI" id="CHEBI:30013"/>
        <dbReference type="ChEBI" id="CHEBI:30616"/>
        <dbReference type="ChEBI" id="CHEBI:61977"/>
        <dbReference type="ChEBI" id="CHEBI:456216"/>
        <dbReference type="EC" id="2.7.11.1"/>
    </reaction>
</comment>
<evidence type="ECO:0000256" key="1">
    <source>
        <dbReference type="ARBA" id="ARBA00012513"/>
    </source>
</evidence>
<keyword evidence="2" id="KW-0723">Serine/threonine-protein kinase</keyword>
<evidence type="ECO:0000256" key="6">
    <source>
        <dbReference type="ARBA" id="ARBA00022777"/>
    </source>
</evidence>
<protein>
    <recommendedName>
        <fullName evidence="1">non-specific serine/threonine protein kinase</fullName>
        <ecNumber evidence="1">2.7.11.1</ecNumber>
    </recommendedName>
</protein>
<sequence length="601" mass="61012">MSDHLGELLGGRFWIGDLLGVGGSASVYAAEDLSDRDERGEPIPVAVKVLHPHLCSDDRARDAFLREAREAERLRHPNIAAVRGSGLHDAGGVTMAWIALDLVDGGSVADRVARTGPLPPAEAAAVVSGVLAGLAAAHEVGLVHRDVSPQNVLLRGTTVDRPVTADQVRLVDFGLADATGRDALGQDILRAERGDGGLVLGNAHYMSPEQAQGLPVRAAGDLYQAGALLYFLLTGQPPFPRDTVAHILEAHVSAPPPVPSALAPGARPLDRIVTRAMTKTPARRFRDAGEFRLALAEAVALLTPADPLNAPDPDPRARDDLTEAIAAPAEGPDPATRVLPLGAAEGLGYLEPGADAESEASSARTRPDLTVPLALAAVVAVIGLAVAGVWGASALGEPTAAGTPTPRPTASATPTPTETPTESPTPPAEPTTVEPEPELEPEVVTLAVPTLHGTLADAEAALAAAGLRLGAVHRTESPEAADRVLGQRPAAGESVPEGTAVDVTVASGRNTVPPVSGLTVAAATALLQSAGFGVGTTRPDAQPTDVVTATEPASGAVLSVGVTVTLRVPAAPVEPSPTPTDTPPPAPPGAEEPAALRGGTP</sequence>
<evidence type="ECO:0000256" key="10">
    <source>
        <dbReference type="PROSITE-ProRule" id="PRU10141"/>
    </source>
</evidence>
<proteinExistence type="predicted"/>
<evidence type="ECO:0000256" key="11">
    <source>
        <dbReference type="SAM" id="MobiDB-lite"/>
    </source>
</evidence>
<dbReference type="GO" id="GO:0005524">
    <property type="term" value="F:ATP binding"/>
    <property type="evidence" value="ECO:0007669"/>
    <property type="project" value="UniProtKB-UniRule"/>
</dbReference>
<dbReference type="InterPro" id="IPR005543">
    <property type="entry name" value="PASTA_dom"/>
</dbReference>
<dbReference type="PROSITE" id="PS50011">
    <property type="entry name" value="PROTEIN_KINASE_DOM"/>
    <property type="match status" value="1"/>
</dbReference>
<dbReference type="CDD" id="cd06577">
    <property type="entry name" value="PASTA_pknB"/>
    <property type="match status" value="2"/>
</dbReference>
<dbReference type="PANTHER" id="PTHR43289">
    <property type="entry name" value="MITOGEN-ACTIVATED PROTEIN KINASE KINASE KINASE 20-RELATED"/>
    <property type="match status" value="1"/>
</dbReference>
<dbReference type="EMBL" id="BMJY01000024">
    <property type="protein sequence ID" value="GGH51052.1"/>
    <property type="molecule type" value="Genomic_DNA"/>
</dbReference>
<reference evidence="14" key="2">
    <citation type="submission" date="2020-09" db="EMBL/GenBank/DDBJ databases">
        <authorList>
            <person name="Sun Q."/>
            <person name="Zhou Y."/>
        </authorList>
    </citation>
    <scope>NUCLEOTIDE SEQUENCE</scope>
    <source>
        <strain evidence="14">CGMCC 1.15794</strain>
    </source>
</reference>
<organism evidence="14 15">
    <name type="scientific">Microbacterium album</name>
    <dbReference type="NCBI Taxonomy" id="2053191"/>
    <lineage>
        <taxon>Bacteria</taxon>
        <taxon>Bacillati</taxon>
        <taxon>Actinomycetota</taxon>
        <taxon>Actinomycetes</taxon>
        <taxon>Micrococcales</taxon>
        <taxon>Microbacteriaceae</taxon>
        <taxon>Microbacterium</taxon>
    </lineage>
</organism>
<keyword evidence="5 10" id="KW-0547">Nucleotide-binding</keyword>
<reference evidence="14" key="1">
    <citation type="journal article" date="2014" name="Int. J. Syst. Evol. Microbiol.">
        <title>Complete genome sequence of Corynebacterium casei LMG S-19264T (=DSM 44701T), isolated from a smear-ripened cheese.</title>
        <authorList>
            <consortium name="US DOE Joint Genome Institute (JGI-PGF)"/>
            <person name="Walter F."/>
            <person name="Albersmeier A."/>
            <person name="Kalinowski J."/>
            <person name="Ruckert C."/>
        </authorList>
    </citation>
    <scope>NUCLEOTIDE SEQUENCE</scope>
    <source>
        <strain evidence="14">CGMCC 1.15794</strain>
    </source>
</reference>
<keyword evidence="3" id="KW-0808">Transferase</keyword>
<dbReference type="PANTHER" id="PTHR43289:SF6">
    <property type="entry name" value="SERINE_THREONINE-PROTEIN KINASE NEKL-3"/>
    <property type="match status" value="1"/>
</dbReference>
<evidence type="ECO:0000313" key="14">
    <source>
        <dbReference type="EMBL" id="GGH51052.1"/>
    </source>
</evidence>
<dbReference type="EC" id="2.7.11.1" evidence="1"/>
<dbReference type="Pfam" id="PF00069">
    <property type="entry name" value="Pkinase"/>
    <property type="match status" value="1"/>
</dbReference>
<dbReference type="Pfam" id="PF03793">
    <property type="entry name" value="PASTA"/>
    <property type="match status" value="2"/>
</dbReference>
<dbReference type="PROSITE" id="PS00109">
    <property type="entry name" value="PROTEIN_KINASE_TYR"/>
    <property type="match status" value="1"/>
</dbReference>
<feature type="binding site" evidence="10">
    <location>
        <position position="48"/>
    </location>
    <ligand>
        <name>ATP</name>
        <dbReference type="ChEBI" id="CHEBI:30616"/>
    </ligand>
</feature>
<dbReference type="RefSeq" id="WP_188757233.1">
    <property type="nucleotide sequence ID" value="NZ_BMJY01000024.1"/>
</dbReference>
<evidence type="ECO:0000259" key="12">
    <source>
        <dbReference type="PROSITE" id="PS50011"/>
    </source>
</evidence>
<feature type="compositionally biased region" description="Pro residues" evidence="11">
    <location>
        <begin position="572"/>
        <end position="590"/>
    </location>
</feature>
<dbReference type="PROSITE" id="PS51178">
    <property type="entry name" value="PASTA"/>
    <property type="match status" value="2"/>
</dbReference>
<feature type="compositionally biased region" description="Low complexity" evidence="11">
    <location>
        <begin position="398"/>
        <end position="422"/>
    </location>
</feature>
<dbReference type="InterPro" id="IPR000719">
    <property type="entry name" value="Prot_kinase_dom"/>
</dbReference>
<name>A0A917IH52_9MICO</name>
<dbReference type="Proteomes" id="UP000657592">
    <property type="component" value="Unassembled WGS sequence"/>
</dbReference>
<dbReference type="InterPro" id="IPR008266">
    <property type="entry name" value="Tyr_kinase_AS"/>
</dbReference>
<dbReference type="InterPro" id="IPR011009">
    <property type="entry name" value="Kinase-like_dom_sf"/>
</dbReference>
<dbReference type="AlphaFoldDB" id="A0A917IH52"/>
<evidence type="ECO:0000256" key="4">
    <source>
        <dbReference type="ARBA" id="ARBA00022737"/>
    </source>
</evidence>
<evidence type="ECO:0000259" key="13">
    <source>
        <dbReference type="PROSITE" id="PS51178"/>
    </source>
</evidence>
<dbReference type="PROSITE" id="PS00107">
    <property type="entry name" value="PROTEIN_KINASE_ATP"/>
    <property type="match status" value="1"/>
</dbReference>
<keyword evidence="4" id="KW-0677">Repeat</keyword>
<evidence type="ECO:0000256" key="9">
    <source>
        <dbReference type="ARBA" id="ARBA00048679"/>
    </source>
</evidence>
<feature type="domain" description="PASTA" evidence="13">
    <location>
        <begin position="508"/>
        <end position="570"/>
    </location>
</feature>
<dbReference type="SUPFAM" id="SSF56112">
    <property type="entry name" value="Protein kinase-like (PK-like)"/>
    <property type="match status" value="1"/>
</dbReference>
<keyword evidence="7 10" id="KW-0067">ATP-binding</keyword>
<comment type="catalytic activity">
    <reaction evidence="9">
        <text>L-seryl-[protein] + ATP = O-phospho-L-seryl-[protein] + ADP + H(+)</text>
        <dbReference type="Rhea" id="RHEA:17989"/>
        <dbReference type="Rhea" id="RHEA-COMP:9863"/>
        <dbReference type="Rhea" id="RHEA-COMP:11604"/>
        <dbReference type="ChEBI" id="CHEBI:15378"/>
        <dbReference type="ChEBI" id="CHEBI:29999"/>
        <dbReference type="ChEBI" id="CHEBI:30616"/>
        <dbReference type="ChEBI" id="CHEBI:83421"/>
        <dbReference type="ChEBI" id="CHEBI:456216"/>
        <dbReference type="EC" id="2.7.11.1"/>
    </reaction>
</comment>
<dbReference type="GO" id="GO:0004674">
    <property type="term" value="F:protein serine/threonine kinase activity"/>
    <property type="evidence" value="ECO:0007669"/>
    <property type="project" value="UniProtKB-KW"/>
</dbReference>
<gene>
    <name evidence="14" type="ORF">GCM10010921_30250</name>
</gene>
<dbReference type="Gene3D" id="3.30.10.20">
    <property type="match status" value="2"/>
</dbReference>
<dbReference type="SMART" id="SM00740">
    <property type="entry name" value="PASTA"/>
    <property type="match status" value="2"/>
</dbReference>
<evidence type="ECO:0000256" key="3">
    <source>
        <dbReference type="ARBA" id="ARBA00022679"/>
    </source>
</evidence>
<evidence type="ECO:0000313" key="15">
    <source>
        <dbReference type="Proteomes" id="UP000657592"/>
    </source>
</evidence>
<evidence type="ECO:0000256" key="8">
    <source>
        <dbReference type="ARBA" id="ARBA00047899"/>
    </source>
</evidence>
<dbReference type="InterPro" id="IPR017441">
    <property type="entry name" value="Protein_kinase_ATP_BS"/>
</dbReference>
<evidence type="ECO:0000256" key="2">
    <source>
        <dbReference type="ARBA" id="ARBA00022527"/>
    </source>
</evidence>
<keyword evidence="6" id="KW-0418">Kinase</keyword>
<dbReference type="CDD" id="cd14014">
    <property type="entry name" value="STKc_PknB_like"/>
    <property type="match status" value="1"/>
</dbReference>
<accession>A0A917IH52</accession>
<evidence type="ECO:0000256" key="7">
    <source>
        <dbReference type="ARBA" id="ARBA00022840"/>
    </source>
</evidence>
<keyword evidence="15" id="KW-1185">Reference proteome</keyword>
<feature type="region of interest" description="Disordered" evidence="11">
    <location>
        <begin position="398"/>
        <end position="437"/>
    </location>
</feature>
<evidence type="ECO:0000256" key="5">
    <source>
        <dbReference type="ARBA" id="ARBA00022741"/>
    </source>
</evidence>
<feature type="domain" description="Protein kinase" evidence="12">
    <location>
        <begin position="13"/>
        <end position="302"/>
    </location>
</feature>
<dbReference type="Gene3D" id="1.10.510.10">
    <property type="entry name" value="Transferase(Phosphotransferase) domain 1"/>
    <property type="match status" value="1"/>
</dbReference>
<dbReference type="Gene3D" id="3.30.200.20">
    <property type="entry name" value="Phosphorylase Kinase, domain 1"/>
    <property type="match status" value="1"/>
</dbReference>
<feature type="region of interest" description="Disordered" evidence="11">
    <location>
        <begin position="569"/>
        <end position="601"/>
    </location>
</feature>
<comment type="caution">
    <text evidence="14">The sequence shown here is derived from an EMBL/GenBank/DDBJ whole genome shotgun (WGS) entry which is preliminary data.</text>
</comment>
<feature type="domain" description="PASTA" evidence="13">
    <location>
        <begin position="434"/>
        <end position="507"/>
    </location>
</feature>